<protein>
    <submittedName>
        <fullName evidence="1">Uncharacterized protein</fullName>
    </submittedName>
</protein>
<reference evidence="1 2" key="1">
    <citation type="journal article" date="2018" name="Front. Plant Sci.">
        <title>Red Clover (Trifolium pratense) and Zigzag Clover (T. medium) - A Picture of Genomic Similarities and Differences.</title>
        <authorList>
            <person name="Dluhosova J."/>
            <person name="Istvanek J."/>
            <person name="Nedelnik J."/>
            <person name="Repkova J."/>
        </authorList>
    </citation>
    <scope>NUCLEOTIDE SEQUENCE [LARGE SCALE GENOMIC DNA]</scope>
    <source>
        <strain evidence="2">cv. 10/8</strain>
        <tissue evidence="1">Leaf</tissue>
    </source>
</reference>
<evidence type="ECO:0000313" key="1">
    <source>
        <dbReference type="EMBL" id="MCI75909.1"/>
    </source>
</evidence>
<accession>A0A392UQH4</accession>
<dbReference type="EMBL" id="LXQA010893749">
    <property type="protein sequence ID" value="MCI75909.1"/>
    <property type="molecule type" value="Genomic_DNA"/>
</dbReference>
<dbReference type="InterPro" id="IPR000318">
    <property type="entry name" value="Nase_comp1_CS"/>
</dbReference>
<sequence>NGILQMDALLGHVTVGPVIHAPLACVLVRFGRYLLWELDPTLAEFRGVTLRQDMLA</sequence>
<organism evidence="1 2">
    <name type="scientific">Trifolium medium</name>
    <dbReference type="NCBI Taxonomy" id="97028"/>
    <lineage>
        <taxon>Eukaryota</taxon>
        <taxon>Viridiplantae</taxon>
        <taxon>Streptophyta</taxon>
        <taxon>Embryophyta</taxon>
        <taxon>Tracheophyta</taxon>
        <taxon>Spermatophyta</taxon>
        <taxon>Magnoliopsida</taxon>
        <taxon>eudicotyledons</taxon>
        <taxon>Gunneridae</taxon>
        <taxon>Pentapetalae</taxon>
        <taxon>rosids</taxon>
        <taxon>fabids</taxon>
        <taxon>Fabales</taxon>
        <taxon>Fabaceae</taxon>
        <taxon>Papilionoideae</taxon>
        <taxon>50 kb inversion clade</taxon>
        <taxon>NPAAA clade</taxon>
        <taxon>Hologalegina</taxon>
        <taxon>IRL clade</taxon>
        <taxon>Trifolieae</taxon>
        <taxon>Trifolium</taxon>
    </lineage>
</organism>
<proteinExistence type="predicted"/>
<evidence type="ECO:0000313" key="2">
    <source>
        <dbReference type="Proteomes" id="UP000265520"/>
    </source>
</evidence>
<dbReference type="Proteomes" id="UP000265520">
    <property type="component" value="Unassembled WGS sequence"/>
</dbReference>
<name>A0A392UQH4_9FABA</name>
<dbReference type="AlphaFoldDB" id="A0A392UQH4"/>
<dbReference type="PROSITE" id="PS00699">
    <property type="entry name" value="NITROGENASE_1_1"/>
    <property type="match status" value="1"/>
</dbReference>
<comment type="caution">
    <text evidence="1">The sequence shown here is derived from an EMBL/GenBank/DDBJ whole genome shotgun (WGS) entry which is preliminary data.</text>
</comment>
<feature type="non-terminal residue" evidence="1">
    <location>
        <position position="1"/>
    </location>
</feature>
<keyword evidence="2" id="KW-1185">Reference proteome</keyword>